<reference evidence="5" key="1">
    <citation type="journal article" date="2019" name="Int. J. Syst. Evol. Microbiol.">
        <title>The Global Catalogue of Microorganisms (GCM) 10K type strain sequencing project: providing services to taxonomists for standard genome sequencing and annotation.</title>
        <authorList>
            <consortium name="The Broad Institute Genomics Platform"/>
            <consortium name="The Broad Institute Genome Sequencing Center for Infectious Disease"/>
            <person name="Wu L."/>
            <person name="Ma J."/>
        </authorList>
    </citation>
    <scope>NUCLEOTIDE SEQUENCE [LARGE SCALE GENOMIC DNA]</scope>
    <source>
        <strain evidence="5">PJ61</strain>
    </source>
</reference>
<dbReference type="PROSITE" id="PS51178">
    <property type="entry name" value="PASTA"/>
    <property type="match status" value="1"/>
</dbReference>
<accession>A0ABV8WRU3</accession>
<dbReference type="Proteomes" id="UP001595778">
    <property type="component" value="Unassembled WGS sequence"/>
</dbReference>
<comment type="caution">
    <text evidence="4">The sequence shown here is derived from an EMBL/GenBank/DDBJ whole genome shotgun (WGS) entry which is preliminary data.</text>
</comment>
<protein>
    <submittedName>
        <fullName evidence="4">Excalibur calcium-binding domain-containing protein</fullName>
    </submittedName>
</protein>
<name>A0ABV8WRU3_9MICC</name>
<evidence type="ECO:0000256" key="1">
    <source>
        <dbReference type="SAM" id="MobiDB-lite"/>
    </source>
</evidence>
<dbReference type="Gene3D" id="3.30.10.20">
    <property type="match status" value="1"/>
</dbReference>
<organism evidence="4 5">
    <name type="scientific">Arthrobacter sedimenti</name>
    <dbReference type="NCBI Taxonomy" id="2694931"/>
    <lineage>
        <taxon>Bacteria</taxon>
        <taxon>Bacillati</taxon>
        <taxon>Actinomycetota</taxon>
        <taxon>Actinomycetes</taxon>
        <taxon>Micrococcales</taxon>
        <taxon>Micrococcaceae</taxon>
        <taxon>Arthrobacter</taxon>
    </lineage>
</organism>
<dbReference type="Pfam" id="PF03793">
    <property type="entry name" value="PASTA"/>
    <property type="match status" value="1"/>
</dbReference>
<evidence type="ECO:0000259" key="3">
    <source>
        <dbReference type="PROSITE" id="PS51178"/>
    </source>
</evidence>
<dbReference type="PROSITE" id="PS51257">
    <property type="entry name" value="PROKAR_LIPOPROTEIN"/>
    <property type="match status" value="1"/>
</dbReference>
<dbReference type="SMART" id="SM00740">
    <property type="entry name" value="PASTA"/>
    <property type="match status" value="1"/>
</dbReference>
<dbReference type="RefSeq" id="WP_376978977.1">
    <property type="nucleotide sequence ID" value="NZ_JBHSDQ010000008.1"/>
</dbReference>
<evidence type="ECO:0000313" key="5">
    <source>
        <dbReference type="Proteomes" id="UP001595778"/>
    </source>
</evidence>
<feature type="signal peptide" evidence="2">
    <location>
        <begin position="1"/>
        <end position="34"/>
    </location>
</feature>
<feature type="chain" id="PRO_5045849259" evidence="2">
    <location>
        <begin position="35"/>
        <end position="246"/>
    </location>
</feature>
<evidence type="ECO:0000313" key="4">
    <source>
        <dbReference type="EMBL" id="MFC4397706.1"/>
    </source>
</evidence>
<keyword evidence="5" id="KW-1185">Reference proteome</keyword>
<gene>
    <name evidence="4" type="ORF">ACFO0G_16525</name>
</gene>
<proteinExistence type="predicted"/>
<keyword evidence="2" id="KW-0732">Signal</keyword>
<evidence type="ECO:0000256" key="2">
    <source>
        <dbReference type="SAM" id="SignalP"/>
    </source>
</evidence>
<feature type="compositionally biased region" description="Basic and acidic residues" evidence="1">
    <location>
        <begin position="235"/>
        <end position="246"/>
    </location>
</feature>
<dbReference type="CDD" id="cd06577">
    <property type="entry name" value="PASTA_pknB"/>
    <property type="match status" value="1"/>
</dbReference>
<feature type="region of interest" description="Disordered" evidence="1">
    <location>
        <begin position="222"/>
        <end position="246"/>
    </location>
</feature>
<feature type="domain" description="PASTA" evidence="3">
    <location>
        <begin position="50"/>
        <end position="120"/>
    </location>
</feature>
<sequence length="246" mass="24392">MKESTVPAVGRLKNTLALAVLAGLLLTGCGGKQAATQPTATATATAVSQTTETVVVPAVVNLTLDKAQDQLEKLGFKVEAVDSAKGKSIIVKSNWQVVSQDPANGAQAENGSTVHLNVKNLDDVAAEKAADEKAVADKAAAEQAAAAKAAADKAAADQAAAAKAAADQAAADQAAADQAARDAAARAASEQAAAAQKAAQAPAPAPAAYYANCTAAKNAGAAPLYRGQPGYSSSLDRDGDGVACER</sequence>
<dbReference type="EMBL" id="JBHSDQ010000008">
    <property type="protein sequence ID" value="MFC4397706.1"/>
    <property type="molecule type" value="Genomic_DNA"/>
</dbReference>
<dbReference type="InterPro" id="IPR008613">
    <property type="entry name" value="Excalibur_Ca-bd_domain"/>
</dbReference>
<dbReference type="InterPro" id="IPR005543">
    <property type="entry name" value="PASTA_dom"/>
</dbReference>
<dbReference type="Pfam" id="PF05901">
    <property type="entry name" value="Excalibur"/>
    <property type="match status" value="1"/>
</dbReference>
<dbReference type="SMART" id="SM00894">
    <property type="entry name" value="Excalibur"/>
    <property type="match status" value="1"/>
</dbReference>